<dbReference type="Proteomes" id="UP000515158">
    <property type="component" value="Unplaced"/>
</dbReference>
<dbReference type="AlphaFoldDB" id="A0A6P8ZVI4"/>
<accession>A0A6P8ZVI4</accession>
<name>A0A6P8ZVI4_THRPL</name>
<dbReference type="SUPFAM" id="SSF52833">
    <property type="entry name" value="Thioredoxin-like"/>
    <property type="match status" value="2"/>
</dbReference>
<dbReference type="PANTHER" id="PTHR46497:SF1">
    <property type="entry name" value="THIOREDOXIN DOMAIN-CONTAINING PROTEIN 11"/>
    <property type="match status" value="1"/>
</dbReference>
<keyword evidence="2" id="KW-1185">Reference proteome</keyword>
<evidence type="ECO:0000313" key="3">
    <source>
        <dbReference type="RefSeq" id="XP_034249149.1"/>
    </source>
</evidence>
<gene>
    <name evidence="3" type="primary">LOC117650012</name>
</gene>
<evidence type="ECO:0000259" key="1">
    <source>
        <dbReference type="Pfam" id="PF00085"/>
    </source>
</evidence>
<dbReference type="InParanoid" id="A0A6P8ZVI4"/>
<dbReference type="InterPro" id="IPR052792">
    <property type="entry name" value="Thioredoxin_dom-contain_11"/>
</dbReference>
<evidence type="ECO:0000313" key="2">
    <source>
        <dbReference type="Proteomes" id="UP000515158"/>
    </source>
</evidence>
<dbReference type="GeneID" id="117650012"/>
<protein>
    <submittedName>
        <fullName evidence="3">Thioredoxin domain-containing protein 11</fullName>
    </submittedName>
</protein>
<organism evidence="3">
    <name type="scientific">Thrips palmi</name>
    <name type="common">Melon thrips</name>
    <dbReference type="NCBI Taxonomy" id="161013"/>
    <lineage>
        <taxon>Eukaryota</taxon>
        <taxon>Metazoa</taxon>
        <taxon>Ecdysozoa</taxon>
        <taxon>Arthropoda</taxon>
        <taxon>Hexapoda</taxon>
        <taxon>Insecta</taxon>
        <taxon>Pterygota</taxon>
        <taxon>Neoptera</taxon>
        <taxon>Paraneoptera</taxon>
        <taxon>Thysanoptera</taxon>
        <taxon>Terebrantia</taxon>
        <taxon>Thripoidea</taxon>
        <taxon>Thripidae</taxon>
        <taxon>Thrips</taxon>
    </lineage>
</organism>
<dbReference type="RefSeq" id="XP_034249149.1">
    <property type="nucleotide sequence ID" value="XM_034393258.1"/>
</dbReference>
<feature type="domain" description="Thioredoxin" evidence="1">
    <location>
        <begin position="663"/>
        <end position="742"/>
    </location>
</feature>
<dbReference type="PANTHER" id="PTHR46497">
    <property type="entry name" value="THIOREDOXIN DOMAIN-CONTAINING PROTEIN 11"/>
    <property type="match status" value="1"/>
</dbReference>
<dbReference type="Gene3D" id="3.40.30.10">
    <property type="entry name" value="Glutaredoxin"/>
    <property type="match status" value="2"/>
</dbReference>
<proteinExistence type="predicted"/>
<dbReference type="KEGG" id="tpal:117650012"/>
<dbReference type="InterPro" id="IPR036249">
    <property type="entry name" value="Thioredoxin-like_sf"/>
</dbReference>
<dbReference type="InterPro" id="IPR013766">
    <property type="entry name" value="Thioredoxin_domain"/>
</dbReference>
<dbReference type="Pfam" id="PF00085">
    <property type="entry name" value="Thioredoxin"/>
    <property type="match status" value="2"/>
</dbReference>
<reference evidence="3" key="1">
    <citation type="submission" date="2025-08" db="UniProtKB">
        <authorList>
            <consortium name="RefSeq"/>
        </authorList>
    </citation>
    <scope>IDENTIFICATION</scope>
    <source>
        <tissue evidence="3">Total insect</tissue>
    </source>
</reference>
<dbReference type="FunCoup" id="A0A6P8ZVI4">
    <property type="interactions" value="517"/>
</dbReference>
<feature type="domain" description="Thioredoxin" evidence="1">
    <location>
        <begin position="88"/>
        <end position="173"/>
    </location>
</feature>
<sequence length="951" mass="109410">MRMVMLCQDRDRTQNSVHDTNWRDNMYHHGKELCFLLAVTLTCYAALHSPPPKVSSVPTPVRFLRPSTVVDDYYTGELKTALEKMSLSEMSFVMYYAPWDAESQRVRWHFEAAARYYHKEIYFAAINCWQPGSECRQTNKIYTFPLLILQPHKSPAQQYRGVREVSHIIRYLKTALRPLSVLHNETDLAYKLTEHDAVVLCNLNFMEYRDEAEIAYNVFYEAARKFSDVDQLNDIAFTVALNPDSNEFGDISDVAVIHLFLWNETVAYKTPVDSWTVESITQWIENNLQQATAWVQPPGVKSLTLSSYLKSGPVLVMFTPRNPLLRHVYYYNLLREVAFSFFNCDGTAWINELTEAVQVVRPGVQYQYRNLLQSCASWARGINERAGVTQVFSMNKPGDSLISFNNISSSCQSKKETEKPLLPPRSGFDYGYCGLLDYGADIPLEEKSEEDEPIFRRFFNFFGLMKKKQPVYQRHDFQRLQKTNSAMFNGLTSMLTGSGDSLWAEELKEWAQLERCRQLRHARLLDKPFFPVEKELEQGNPGVKGLRCSANKTLSFLAFDSLQLHHFAERLGVDVLHRKDKSVVLIVDPQSEAQFLLQGEINKVSLTNFIRDYVSNNLPRWHRTTAAKPRSHGFSLGPTQTIHLSRYNSRDPGDCNSNMVCVEELNFSNFRSKVLENRKNVILMYYTPYCAFCNAVSHVFLTVAHTLKSVNTIDFARIDGDNNDLPWEFTVHRFPSIIFFPSVLKSESHIFPPSTEVTVPNLVQFVLSNLTPEERVWTLLVVCEKGAKRQPLSFQDQLSVEKCMTQVKIEVLQSTSQLLNKYRSIVAKLGDHSQQKAHHTLQKSLLRQLSARLRFFRQATSTLMSVSLSSQEHSKVSIVTETLKHIRDAFFKLQESQSQLSSSKSIATEEMFKLNVDLNDVKDKLRSLNETIEKHNRTEGHVKHSQAKDEL</sequence>
<dbReference type="OrthoDB" id="1910803at2759"/>